<dbReference type="EnsemblMetazoa" id="ACOM037467-RA">
    <property type="protein sequence ID" value="ACOM037467-PA.1"/>
    <property type="gene ID" value="ACOM037467"/>
</dbReference>
<feature type="region of interest" description="Disordered" evidence="1">
    <location>
        <begin position="342"/>
        <end position="367"/>
    </location>
</feature>
<feature type="compositionally biased region" description="Low complexity" evidence="1">
    <location>
        <begin position="342"/>
        <end position="362"/>
    </location>
</feature>
<dbReference type="Proteomes" id="UP000075882">
    <property type="component" value="Unassembled WGS sequence"/>
</dbReference>
<dbReference type="AlphaFoldDB" id="A0A8W7PTK0"/>
<name>A0A8W7PTK0_ANOCL</name>
<evidence type="ECO:0000313" key="3">
    <source>
        <dbReference type="EnsemblMetazoa" id="ACOM037467-PA.1"/>
    </source>
</evidence>
<feature type="region of interest" description="Disordered" evidence="1">
    <location>
        <begin position="136"/>
        <end position="157"/>
    </location>
</feature>
<evidence type="ECO:0008006" key="4">
    <source>
        <dbReference type="Google" id="ProtNLM"/>
    </source>
</evidence>
<feature type="signal peptide" evidence="2">
    <location>
        <begin position="1"/>
        <end position="18"/>
    </location>
</feature>
<keyword evidence="2" id="KW-0732">Signal</keyword>
<evidence type="ECO:0000256" key="1">
    <source>
        <dbReference type="SAM" id="MobiDB-lite"/>
    </source>
</evidence>
<organism evidence="3">
    <name type="scientific">Anopheles coluzzii</name>
    <name type="common">African malaria mosquito</name>
    <dbReference type="NCBI Taxonomy" id="1518534"/>
    <lineage>
        <taxon>Eukaryota</taxon>
        <taxon>Metazoa</taxon>
        <taxon>Ecdysozoa</taxon>
        <taxon>Arthropoda</taxon>
        <taxon>Hexapoda</taxon>
        <taxon>Insecta</taxon>
        <taxon>Pterygota</taxon>
        <taxon>Neoptera</taxon>
        <taxon>Endopterygota</taxon>
        <taxon>Diptera</taxon>
        <taxon>Nematocera</taxon>
        <taxon>Culicoidea</taxon>
        <taxon>Culicidae</taxon>
        <taxon>Anophelinae</taxon>
        <taxon>Anopheles</taxon>
    </lineage>
</organism>
<accession>A0A8W7PTK0</accession>
<feature type="region of interest" description="Disordered" evidence="1">
    <location>
        <begin position="85"/>
        <end position="105"/>
    </location>
</feature>
<reference evidence="3" key="1">
    <citation type="submission" date="2022-08" db="UniProtKB">
        <authorList>
            <consortium name="EnsemblMetazoa"/>
        </authorList>
    </citation>
    <scope>IDENTIFICATION</scope>
</reference>
<evidence type="ECO:0000256" key="2">
    <source>
        <dbReference type="SAM" id="SignalP"/>
    </source>
</evidence>
<proteinExistence type="predicted"/>
<sequence length="434" mass="45344">MLLLLVLLLLLLLLLVNGRLLAGHCAVATDRYRSQVAHVDRARLLQPMVPLWYGRGAFRLQVGRCVPRQQLQLLRFPRVKVEAQPAGKLSQPGQERFRTGRRGGGRGCRCSSGRAVTTAAIATLAAVLITAADAAATDTPGNGPVESTVPTGGTAEAGAHAARPVAALPDALLLPKSLPSRCFPVGGGGCGGGTCRMVVGSPPGAVSCVLFRLVLLSDDEHMVSWSRLRCCRWGAHRLGTTAPPLTSTSVAVSESPLSLPSGRSCSSAAIKIGSSTDVRDADFCEGILRRDLTLMPDWERGSCGEPPLSDDAASASAIERRVLLAASFSRLSRATRTGVMIRSVSSGNSSPRASNSGSSTSPMNRTWLPGFDTLSGSMNGVTGRPSDFSAALCAKNSCSSRSTHGSATSIGRASFEMSATLIRTMQSCSGERKA</sequence>
<protein>
    <recommendedName>
        <fullName evidence="4">Secreted protein</fullName>
    </recommendedName>
</protein>
<feature type="chain" id="PRO_5036470498" description="Secreted protein" evidence="2">
    <location>
        <begin position="19"/>
        <end position="434"/>
    </location>
</feature>